<dbReference type="PANTHER" id="PTHR38846:SF1">
    <property type="entry name" value="C3H1-TYPE DOMAIN-CONTAINING PROTEIN"/>
    <property type="match status" value="1"/>
</dbReference>
<organism evidence="1 2">
    <name type="scientific">Dendrothele bispora (strain CBS 962.96)</name>
    <dbReference type="NCBI Taxonomy" id="1314807"/>
    <lineage>
        <taxon>Eukaryota</taxon>
        <taxon>Fungi</taxon>
        <taxon>Dikarya</taxon>
        <taxon>Basidiomycota</taxon>
        <taxon>Agaricomycotina</taxon>
        <taxon>Agaricomycetes</taxon>
        <taxon>Agaricomycetidae</taxon>
        <taxon>Agaricales</taxon>
        <taxon>Agaricales incertae sedis</taxon>
        <taxon>Dendrothele</taxon>
    </lineage>
</organism>
<protein>
    <submittedName>
        <fullName evidence="1">Uncharacterized protein</fullName>
    </submittedName>
</protein>
<reference evidence="1 2" key="1">
    <citation type="journal article" date="2019" name="Nat. Ecol. Evol.">
        <title>Megaphylogeny resolves global patterns of mushroom evolution.</title>
        <authorList>
            <person name="Varga T."/>
            <person name="Krizsan K."/>
            <person name="Foldi C."/>
            <person name="Dima B."/>
            <person name="Sanchez-Garcia M."/>
            <person name="Sanchez-Ramirez S."/>
            <person name="Szollosi G.J."/>
            <person name="Szarkandi J.G."/>
            <person name="Papp V."/>
            <person name="Albert L."/>
            <person name="Andreopoulos W."/>
            <person name="Angelini C."/>
            <person name="Antonin V."/>
            <person name="Barry K.W."/>
            <person name="Bougher N.L."/>
            <person name="Buchanan P."/>
            <person name="Buyck B."/>
            <person name="Bense V."/>
            <person name="Catcheside P."/>
            <person name="Chovatia M."/>
            <person name="Cooper J."/>
            <person name="Damon W."/>
            <person name="Desjardin D."/>
            <person name="Finy P."/>
            <person name="Geml J."/>
            <person name="Haridas S."/>
            <person name="Hughes K."/>
            <person name="Justo A."/>
            <person name="Karasinski D."/>
            <person name="Kautmanova I."/>
            <person name="Kiss B."/>
            <person name="Kocsube S."/>
            <person name="Kotiranta H."/>
            <person name="LaButti K.M."/>
            <person name="Lechner B.E."/>
            <person name="Liimatainen K."/>
            <person name="Lipzen A."/>
            <person name="Lukacs Z."/>
            <person name="Mihaltcheva S."/>
            <person name="Morgado L.N."/>
            <person name="Niskanen T."/>
            <person name="Noordeloos M.E."/>
            <person name="Ohm R.A."/>
            <person name="Ortiz-Santana B."/>
            <person name="Ovrebo C."/>
            <person name="Racz N."/>
            <person name="Riley R."/>
            <person name="Savchenko A."/>
            <person name="Shiryaev A."/>
            <person name="Soop K."/>
            <person name="Spirin V."/>
            <person name="Szebenyi C."/>
            <person name="Tomsovsky M."/>
            <person name="Tulloss R.E."/>
            <person name="Uehling J."/>
            <person name="Grigoriev I.V."/>
            <person name="Vagvolgyi C."/>
            <person name="Papp T."/>
            <person name="Martin F.M."/>
            <person name="Miettinen O."/>
            <person name="Hibbett D.S."/>
            <person name="Nagy L.G."/>
        </authorList>
    </citation>
    <scope>NUCLEOTIDE SEQUENCE [LARGE SCALE GENOMIC DNA]</scope>
    <source>
        <strain evidence="1 2">CBS 962.96</strain>
    </source>
</reference>
<dbReference type="OrthoDB" id="6105938at2759"/>
<gene>
    <name evidence="1" type="ORF">K435DRAFT_822869</name>
</gene>
<dbReference type="Proteomes" id="UP000297245">
    <property type="component" value="Unassembled WGS sequence"/>
</dbReference>
<proteinExistence type="predicted"/>
<dbReference type="PANTHER" id="PTHR38846">
    <property type="entry name" value="C3H1-TYPE DOMAIN-CONTAINING PROTEIN"/>
    <property type="match status" value="1"/>
</dbReference>
<keyword evidence="2" id="KW-1185">Reference proteome</keyword>
<accession>A0A4S8L5P6</accession>
<dbReference type="AlphaFoldDB" id="A0A4S8L5P6"/>
<sequence>MNSFRRLAISEGLSKKSKRYKDLRRTYLAGAVQEGFSFHFGSNETSLQAWQELCQTILGADKLRELDLRSVKRCKAALDGVFVNLVDLVDAGNAGATICKIFSSDRALANYIKRTGKVFPKAEAKKNPLLRRFLIVVGGR</sequence>
<name>A0A4S8L5P6_DENBC</name>
<dbReference type="EMBL" id="ML179634">
    <property type="protein sequence ID" value="THU83909.1"/>
    <property type="molecule type" value="Genomic_DNA"/>
</dbReference>
<evidence type="ECO:0000313" key="2">
    <source>
        <dbReference type="Proteomes" id="UP000297245"/>
    </source>
</evidence>
<evidence type="ECO:0000313" key="1">
    <source>
        <dbReference type="EMBL" id="THU83909.1"/>
    </source>
</evidence>